<evidence type="ECO:0000259" key="1">
    <source>
        <dbReference type="Pfam" id="PF13225"/>
    </source>
</evidence>
<name>A0A6A2Z456_HIBSY</name>
<reference evidence="2" key="1">
    <citation type="submission" date="2019-09" db="EMBL/GenBank/DDBJ databases">
        <title>Draft genome information of white flower Hibiscus syriacus.</title>
        <authorList>
            <person name="Kim Y.-M."/>
        </authorList>
    </citation>
    <scope>NUCLEOTIDE SEQUENCE [LARGE SCALE GENOMIC DNA]</scope>
    <source>
        <strain evidence="2">YM2019G1</strain>
    </source>
</reference>
<dbReference type="EMBL" id="VEPZ02001224">
    <property type="protein sequence ID" value="KAE8686160.1"/>
    <property type="molecule type" value="Genomic_DNA"/>
</dbReference>
<dbReference type="GO" id="GO:0005506">
    <property type="term" value="F:iron ion binding"/>
    <property type="evidence" value="ECO:0007669"/>
    <property type="project" value="InterPro"/>
</dbReference>
<dbReference type="GO" id="GO:0016859">
    <property type="term" value="F:cis-trans isomerase activity"/>
    <property type="evidence" value="ECO:0007669"/>
    <property type="project" value="TreeGrafter"/>
</dbReference>
<comment type="caution">
    <text evidence="2">The sequence shown here is derived from an EMBL/GenBank/DDBJ whole genome shotgun (WGS) entry which is preliminary data.</text>
</comment>
<evidence type="ECO:0000313" key="3">
    <source>
        <dbReference type="Proteomes" id="UP000436088"/>
    </source>
</evidence>
<dbReference type="GO" id="GO:0009536">
    <property type="term" value="C:plastid"/>
    <property type="evidence" value="ECO:0007669"/>
    <property type="project" value="TreeGrafter"/>
</dbReference>
<gene>
    <name evidence="2" type="ORF">F3Y22_tig00111084pilonHSYRG00068</name>
</gene>
<protein>
    <submittedName>
        <fullName evidence="2">Beta-carotene isomerase D27</fullName>
    </submittedName>
</protein>
<dbReference type="AlphaFoldDB" id="A0A6A2Z456"/>
<dbReference type="GO" id="GO:1901601">
    <property type="term" value="P:strigolactone biosynthetic process"/>
    <property type="evidence" value="ECO:0007669"/>
    <property type="project" value="TreeGrafter"/>
</dbReference>
<keyword evidence="3" id="KW-1185">Reference proteome</keyword>
<dbReference type="InterPro" id="IPR025114">
    <property type="entry name" value="D27-like_C"/>
</dbReference>
<dbReference type="Proteomes" id="UP000436088">
    <property type="component" value="Unassembled WGS sequence"/>
</dbReference>
<dbReference type="PANTHER" id="PTHR33591">
    <property type="entry name" value="BETA-CAROTENE ISOMERASE D27"/>
    <property type="match status" value="1"/>
</dbReference>
<keyword evidence="2" id="KW-0413">Isomerase</keyword>
<dbReference type="Pfam" id="PF13225">
    <property type="entry name" value="D27-like_C"/>
    <property type="match status" value="1"/>
</dbReference>
<feature type="domain" description="Beta-carotene isomerase D27-like C-terminal" evidence="1">
    <location>
        <begin position="161"/>
        <end position="240"/>
    </location>
</feature>
<dbReference type="PANTHER" id="PTHR33591:SF1">
    <property type="entry name" value="BETA-CAROTENE ISOMERASE D27, CHLOROPLASTIC"/>
    <property type="match status" value="1"/>
</dbReference>
<organism evidence="2 3">
    <name type="scientific">Hibiscus syriacus</name>
    <name type="common">Rose of Sharon</name>
    <dbReference type="NCBI Taxonomy" id="106335"/>
    <lineage>
        <taxon>Eukaryota</taxon>
        <taxon>Viridiplantae</taxon>
        <taxon>Streptophyta</taxon>
        <taxon>Embryophyta</taxon>
        <taxon>Tracheophyta</taxon>
        <taxon>Spermatophyta</taxon>
        <taxon>Magnoliopsida</taxon>
        <taxon>eudicotyledons</taxon>
        <taxon>Gunneridae</taxon>
        <taxon>Pentapetalae</taxon>
        <taxon>rosids</taxon>
        <taxon>malvids</taxon>
        <taxon>Malvales</taxon>
        <taxon>Malvaceae</taxon>
        <taxon>Malvoideae</taxon>
        <taxon>Hibiscus</taxon>
    </lineage>
</organism>
<accession>A0A6A2Z456</accession>
<proteinExistence type="predicted"/>
<sequence length="270" mass="30388">MEAKLIWQSRSPTVSSSRRADKRQCRLVHSVLARPLENLVTERLRLKKLKPADSKAGSSVHNDSWFDLLAINYLSQSLQAATGVKSMSSGYESLVETTAMMSKRFNTKTQQKLVVKALDSAIPKFILDMASSFPLLIRTLLPQSQFTREYFAAFTTVFFAWLIGPSEVRESEFDGRREKNVVYVKKCRFLEQSNCAGMCINLCKMPSQAFIKDSLGMPVNMVPNFDDMSCEMIFGQEPPASIDDPALKQPCYKLCKANQMHTVKSSGQCI</sequence>
<dbReference type="InterPro" id="IPR038938">
    <property type="entry name" value="D27-like"/>
</dbReference>
<evidence type="ECO:0000313" key="2">
    <source>
        <dbReference type="EMBL" id="KAE8686160.1"/>
    </source>
</evidence>